<dbReference type="EMBL" id="SHKM01000001">
    <property type="protein sequence ID" value="RZT89256.1"/>
    <property type="molecule type" value="Genomic_DNA"/>
</dbReference>
<dbReference type="Proteomes" id="UP000292136">
    <property type="component" value="Unassembled WGS sequence"/>
</dbReference>
<reference evidence="1 2" key="1">
    <citation type="submission" date="2019-02" db="EMBL/GenBank/DDBJ databases">
        <title>Genomic Encyclopedia of Type Strains, Phase IV (KMG-IV): sequencing the most valuable type-strain genomes for metagenomic binning, comparative biology and taxonomic classification.</title>
        <authorList>
            <person name="Goeker M."/>
        </authorList>
    </citation>
    <scope>NUCLEOTIDE SEQUENCE [LARGE SCALE GENOMIC DNA]</scope>
    <source>
        <strain evidence="1 2">DSM 21223</strain>
    </source>
</reference>
<dbReference type="InterPro" id="IPR001387">
    <property type="entry name" value="Cro/C1-type_HTH"/>
</dbReference>
<organism evidence="1 2">
    <name type="scientific">Azospira oryzae</name>
    <dbReference type="NCBI Taxonomy" id="146939"/>
    <lineage>
        <taxon>Bacteria</taxon>
        <taxon>Pseudomonadati</taxon>
        <taxon>Pseudomonadota</taxon>
        <taxon>Betaproteobacteria</taxon>
        <taxon>Rhodocyclales</taxon>
        <taxon>Rhodocyclaceae</taxon>
        <taxon>Azospira</taxon>
    </lineage>
</organism>
<accession>A0ABY0INV9</accession>
<evidence type="ECO:0008006" key="3">
    <source>
        <dbReference type="Google" id="ProtNLM"/>
    </source>
</evidence>
<dbReference type="CDD" id="cd00093">
    <property type="entry name" value="HTH_XRE"/>
    <property type="match status" value="1"/>
</dbReference>
<evidence type="ECO:0000313" key="2">
    <source>
        <dbReference type="Proteomes" id="UP000292136"/>
    </source>
</evidence>
<protein>
    <recommendedName>
        <fullName evidence="3">HTH cro/C1-type domain-containing protein</fullName>
    </recommendedName>
</protein>
<dbReference type="SUPFAM" id="SSF47413">
    <property type="entry name" value="lambda repressor-like DNA-binding domains"/>
    <property type="match status" value="1"/>
</dbReference>
<keyword evidence="2" id="KW-1185">Reference proteome</keyword>
<sequence>MAPGILLGQRLKEVRAVLGLKQVEICSISGIPLSTYRKYEIELALPGAEAIAGLIRAGINANWLLTGQGSMHLNDQSVPPESLRLARAIQSVEERLAVLGATIPLQKRVHLILLVYDLLGEDGELKPERVNSLVELAV</sequence>
<comment type="caution">
    <text evidence="1">The sequence shown here is derived from an EMBL/GenBank/DDBJ whole genome shotgun (WGS) entry which is preliminary data.</text>
</comment>
<proteinExistence type="predicted"/>
<evidence type="ECO:0000313" key="1">
    <source>
        <dbReference type="EMBL" id="RZT89256.1"/>
    </source>
</evidence>
<dbReference type="Gene3D" id="1.10.260.40">
    <property type="entry name" value="lambda repressor-like DNA-binding domains"/>
    <property type="match status" value="1"/>
</dbReference>
<gene>
    <name evidence="1" type="ORF">EV678_0036</name>
</gene>
<dbReference type="InterPro" id="IPR010982">
    <property type="entry name" value="Lambda_DNA-bd_dom_sf"/>
</dbReference>
<name>A0ABY0INV9_9RHOO</name>